<feature type="region of interest" description="Disordered" evidence="6">
    <location>
        <begin position="29"/>
        <end position="97"/>
    </location>
</feature>
<gene>
    <name evidence="9" type="ORF">LTR09_011965</name>
</gene>
<feature type="domain" description="C3HC-type" evidence="7">
    <location>
        <begin position="99"/>
        <end position="230"/>
    </location>
</feature>
<keyword evidence="3" id="KW-0863">Zinc-finger</keyword>
<keyword evidence="5" id="KW-0539">Nucleus</keyword>
<dbReference type="EMBL" id="JAWDJX010000087">
    <property type="protein sequence ID" value="KAK3046555.1"/>
    <property type="molecule type" value="Genomic_DNA"/>
</dbReference>
<comment type="caution">
    <text evidence="9">The sequence shown here is derived from an EMBL/GenBank/DDBJ whole genome shotgun (WGS) entry which is preliminary data.</text>
</comment>
<keyword evidence="2" id="KW-0479">Metal-binding</keyword>
<reference evidence="9" key="1">
    <citation type="submission" date="2023-04" db="EMBL/GenBank/DDBJ databases">
        <title>Black Yeasts Isolated from many extreme environments.</title>
        <authorList>
            <person name="Coleine C."/>
            <person name="Stajich J.E."/>
            <person name="Selbmann L."/>
        </authorList>
    </citation>
    <scope>NUCLEOTIDE SEQUENCE</scope>
    <source>
        <strain evidence="9">CCFEE 5312</strain>
    </source>
</reference>
<evidence type="ECO:0008006" key="11">
    <source>
        <dbReference type="Google" id="ProtNLM"/>
    </source>
</evidence>
<feature type="compositionally biased region" description="Polar residues" evidence="6">
    <location>
        <begin position="29"/>
        <end position="43"/>
    </location>
</feature>
<dbReference type="GO" id="GO:0005634">
    <property type="term" value="C:nucleus"/>
    <property type="evidence" value="ECO:0007669"/>
    <property type="project" value="UniProtKB-SubCell"/>
</dbReference>
<feature type="compositionally biased region" description="Basic and acidic residues" evidence="6">
    <location>
        <begin position="404"/>
        <end position="420"/>
    </location>
</feature>
<evidence type="ECO:0000313" key="10">
    <source>
        <dbReference type="Proteomes" id="UP001271007"/>
    </source>
</evidence>
<evidence type="ECO:0000256" key="1">
    <source>
        <dbReference type="ARBA" id="ARBA00004123"/>
    </source>
</evidence>
<protein>
    <recommendedName>
        <fullName evidence="11">Zf-C3HC-domain-containing protein</fullName>
    </recommendedName>
</protein>
<evidence type="ECO:0000313" key="9">
    <source>
        <dbReference type="EMBL" id="KAK3046555.1"/>
    </source>
</evidence>
<evidence type="ECO:0000259" key="8">
    <source>
        <dbReference type="Pfam" id="PF08600"/>
    </source>
</evidence>
<feature type="region of interest" description="Disordered" evidence="6">
    <location>
        <begin position="380"/>
        <end position="420"/>
    </location>
</feature>
<dbReference type="AlphaFoldDB" id="A0AAJ0D5J2"/>
<accession>A0AAJ0D5J2</accession>
<dbReference type="Pfam" id="PF07967">
    <property type="entry name" value="zf-C3HC"/>
    <property type="match status" value="1"/>
</dbReference>
<evidence type="ECO:0000256" key="5">
    <source>
        <dbReference type="ARBA" id="ARBA00023242"/>
    </source>
</evidence>
<dbReference type="PANTHER" id="PTHR15835">
    <property type="entry name" value="NUCLEAR-INTERACTING PARTNER OF ALK"/>
    <property type="match status" value="1"/>
</dbReference>
<feature type="compositionally biased region" description="Basic and acidic residues" evidence="6">
    <location>
        <begin position="48"/>
        <end position="58"/>
    </location>
</feature>
<dbReference type="InterPro" id="IPR012935">
    <property type="entry name" value="NuBaID_N"/>
</dbReference>
<dbReference type="InterPro" id="IPR013909">
    <property type="entry name" value="NuBaID_C"/>
</dbReference>
<evidence type="ECO:0000256" key="6">
    <source>
        <dbReference type="SAM" id="MobiDB-lite"/>
    </source>
</evidence>
<evidence type="ECO:0000256" key="2">
    <source>
        <dbReference type="ARBA" id="ARBA00022723"/>
    </source>
</evidence>
<feature type="domain" description="NuBaID C-terminal" evidence="8">
    <location>
        <begin position="277"/>
        <end position="355"/>
    </location>
</feature>
<dbReference type="PANTHER" id="PTHR15835:SF6">
    <property type="entry name" value="ZINC FINGER C3HC-TYPE PROTEIN 1"/>
    <property type="match status" value="1"/>
</dbReference>
<sequence length="449" mass="50031">MPEEVALATTKRKFYKALDTFTTESQVSLVPSATATPTSTKRTLTSREALEEAQERATKRLRHSVSSAALPQQVPAIPSPASKTADPSGTPKKPANYSPWSHGTFLARLKTFSSASLWHSKPDAISEVEWAKRGWVCVDVNTVGCKGGCEKRVVQPGADEDEVDTTEDDEAFEQALTERYKDEIINGHKPNCLWRLSGCKDDIYHLSVVRPAAWAPELKKRFQSTLALRTDIEDVKLRPAEKDETKVLPTARLLKDLPPDVVAETPTGASFFAAIPALEIALHGWRGYTEHKNAILQCDACFHRIGLWMYQPGYKPTWPLSDDDEDGEDATTIDLVEMHREHCPWRNADAQKSSGIFKGLNACQILPRVVSTYAKDYRRRSTERSGATPLIEPPSLDGAEDVEPPVHSKEEIMRQDKERESRLRKIKNLFSIKRKSKSVPSATIAAAKS</sequence>
<dbReference type="GO" id="GO:0008270">
    <property type="term" value="F:zinc ion binding"/>
    <property type="evidence" value="ECO:0007669"/>
    <property type="project" value="UniProtKB-KW"/>
</dbReference>
<evidence type="ECO:0000256" key="3">
    <source>
        <dbReference type="ARBA" id="ARBA00022771"/>
    </source>
</evidence>
<name>A0AAJ0D5J2_9PEZI</name>
<keyword evidence="10" id="KW-1185">Reference proteome</keyword>
<proteinExistence type="predicted"/>
<organism evidence="9 10">
    <name type="scientific">Extremus antarcticus</name>
    <dbReference type="NCBI Taxonomy" id="702011"/>
    <lineage>
        <taxon>Eukaryota</taxon>
        <taxon>Fungi</taxon>
        <taxon>Dikarya</taxon>
        <taxon>Ascomycota</taxon>
        <taxon>Pezizomycotina</taxon>
        <taxon>Dothideomycetes</taxon>
        <taxon>Dothideomycetidae</taxon>
        <taxon>Mycosphaerellales</taxon>
        <taxon>Extremaceae</taxon>
        <taxon>Extremus</taxon>
    </lineage>
</organism>
<evidence type="ECO:0000259" key="7">
    <source>
        <dbReference type="Pfam" id="PF07967"/>
    </source>
</evidence>
<evidence type="ECO:0000256" key="4">
    <source>
        <dbReference type="ARBA" id="ARBA00022833"/>
    </source>
</evidence>
<dbReference type="Pfam" id="PF08600">
    <property type="entry name" value="NuBaID_C"/>
    <property type="match status" value="1"/>
</dbReference>
<dbReference type="Proteomes" id="UP001271007">
    <property type="component" value="Unassembled WGS sequence"/>
</dbReference>
<keyword evidence="4" id="KW-0862">Zinc</keyword>
<comment type="subcellular location">
    <subcellularLocation>
        <location evidence="1">Nucleus</location>
    </subcellularLocation>
</comment>